<evidence type="ECO:0000313" key="4">
    <source>
        <dbReference type="EMBL" id="KAF8701646.1"/>
    </source>
</evidence>
<feature type="transmembrane region" description="Helical" evidence="2">
    <location>
        <begin position="127"/>
        <end position="150"/>
    </location>
</feature>
<reference evidence="4" key="1">
    <citation type="submission" date="2020-07" db="EMBL/GenBank/DDBJ databases">
        <title>Genome sequence and genetic diversity analysis of an under-domesticated orphan crop, white fonio (Digitaria exilis).</title>
        <authorList>
            <person name="Bennetzen J.L."/>
            <person name="Chen S."/>
            <person name="Ma X."/>
            <person name="Wang X."/>
            <person name="Yssel A.E.J."/>
            <person name="Chaluvadi S.R."/>
            <person name="Johnson M."/>
            <person name="Gangashetty P."/>
            <person name="Hamidou F."/>
            <person name="Sanogo M.D."/>
            <person name="Zwaenepoel A."/>
            <person name="Wallace J."/>
            <person name="Van De Peer Y."/>
            <person name="Van Deynze A."/>
        </authorList>
    </citation>
    <scope>NUCLEOTIDE SEQUENCE</scope>
    <source>
        <tissue evidence="4">Leaves</tissue>
    </source>
</reference>
<feature type="domain" description="DUF4220" evidence="3">
    <location>
        <begin position="69"/>
        <end position="198"/>
    </location>
</feature>
<keyword evidence="5" id="KW-1185">Reference proteome</keyword>
<feature type="transmembrane region" description="Helical" evidence="2">
    <location>
        <begin position="66"/>
        <end position="83"/>
    </location>
</feature>
<dbReference type="Pfam" id="PF13968">
    <property type="entry name" value="DUF4220"/>
    <property type="match status" value="1"/>
</dbReference>
<feature type="transmembrane region" description="Helical" evidence="2">
    <location>
        <begin position="95"/>
        <end position="115"/>
    </location>
</feature>
<dbReference type="Pfam" id="PF04578">
    <property type="entry name" value="DUF594"/>
    <property type="match status" value="1"/>
</dbReference>
<organism evidence="4 5">
    <name type="scientific">Digitaria exilis</name>
    <dbReference type="NCBI Taxonomy" id="1010633"/>
    <lineage>
        <taxon>Eukaryota</taxon>
        <taxon>Viridiplantae</taxon>
        <taxon>Streptophyta</taxon>
        <taxon>Embryophyta</taxon>
        <taxon>Tracheophyta</taxon>
        <taxon>Spermatophyta</taxon>
        <taxon>Magnoliopsida</taxon>
        <taxon>Liliopsida</taxon>
        <taxon>Poales</taxon>
        <taxon>Poaceae</taxon>
        <taxon>PACMAD clade</taxon>
        <taxon>Panicoideae</taxon>
        <taxon>Panicodae</taxon>
        <taxon>Paniceae</taxon>
        <taxon>Anthephorinae</taxon>
        <taxon>Digitaria</taxon>
    </lineage>
</organism>
<dbReference type="Proteomes" id="UP000636709">
    <property type="component" value="Unassembled WGS sequence"/>
</dbReference>
<evidence type="ECO:0000256" key="1">
    <source>
        <dbReference type="SAM" id="MobiDB-lite"/>
    </source>
</evidence>
<keyword evidence="2" id="KW-0812">Transmembrane</keyword>
<gene>
    <name evidence="4" type="ORF">HU200_033488</name>
</gene>
<dbReference type="InterPro" id="IPR025315">
    <property type="entry name" value="DUF4220"/>
</dbReference>
<dbReference type="PANTHER" id="PTHR31325">
    <property type="entry name" value="OS01G0798800 PROTEIN-RELATED"/>
    <property type="match status" value="1"/>
</dbReference>
<sequence>MGNMVRHLGNTTSTTFFNHLRDLWKSPRGIVIRIQTLAIAAIVMTFFFVAFGLCRRWCSRWLVQKGFFVAQALSLSIGTYSIGLMQSSSVRSEMYPIWTMSLFTLFGCIDPVNTYSGFDYKGPLSKMVYAICLYCGYALLMSISGVSSVVGNTAICILSAITFIKGFHRTLALVQQSRMRNNVASLDDKYVEQLGVLKKHYSISDTASKGGRGSGSHWIPGLAGPPGSDLIVEAATGGAAVDAVTSMLDIKLGETRRCVCIRQERDSQHTRTSENQPDLLKRLGLNRVKFISSWWASGYMGLRWFMATRTNWFDKHLLWQEKIGQYSMLPVGEKEAEDWVLLEVTRSNYRSNRACGKMLGLDYIWEVLWDLLGSDAEKRCDIRLEEDVKVSVTDFLGEIKDGILEGSWSSYPGHSAIEAFLLPYSCAAPQLESEPLGSRYTRCVLAWCVATWHCELAELERKKKEGNVGNGGDGVGTDGSNLGNMAAIAGAKGEAGGGARGEAPIGAGKGEGGGGEVAVGAGGEAGAEGEPRVGVGEGEVEGVAAAGGGAQGGKEATRGVGEDVAAAAEGEAAPGAGAQEAAAAGETDEERYRPVAIALAKYCAYLVVCVPELLPGLVRDTRSALLAQARDKNGLLKHVSDPAYWEGMYTALAGSNEEAMQLRSIFSGIRRGASAHSRLAAVTSSQDRWKTLTAVWVRMLVYAAPYGNAEAHRQQLSQGGEFITHLWALLYHLCIRDWKPSGLKKSLLVAPRDVTNTDDVQKIIDDFSHDSEAAVVAFVHSKSVILLAVANESSKYLDFKEAAKCFKGKVRNITIANSNWTTCYVVTQLVFVFVDKENEEHKQVANNFFNIRCTERTSEVLAYTREDNMVFGLHGEVSLDSIKDCVRILQDVKTVVGDTFDKIVLDDESKHVVLVVRSWQIYI</sequence>
<dbReference type="EMBL" id="JACEFO010001799">
    <property type="protein sequence ID" value="KAF8701646.1"/>
    <property type="molecule type" value="Genomic_DNA"/>
</dbReference>
<keyword evidence="2" id="KW-0472">Membrane</keyword>
<evidence type="ECO:0000313" key="5">
    <source>
        <dbReference type="Proteomes" id="UP000636709"/>
    </source>
</evidence>
<protein>
    <recommendedName>
        <fullName evidence="3">DUF4220 domain-containing protein</fullName>
    </recommendedName>
</protein>
<feature type="transmembrane region" description="Helical" evidence="2">
    <location>
        <begin position="30"/>
        <end position="54"/>
    </location>
</feature>
<dbReference type="InterPro" id="IPR007658">
    <property type="entry name" value="DUF594"/>
</dbReference>
<proteinExistence type="predicted"/>
<accession>A0A835ENG4</accession>
<evidence type="ECO:0000259" key="3">
    <source>
        <dbReference type="Pfam" id="PF13968"/>
    </source>
</evidence>
<dbReference type="AlphaFoldDB" id="A0A835ENG4"/>
<evidence type="ECO:0000256" key="2">
    <source>
        <dbReference type="SAM" id="Phobius"/>
    </source>
</evidence>
<name>A0A835ENG4_9POAL</name>
<comment type="caution">
    <text evidence="4">The sequence shown here is derived from an EMBL/GenBank/DDBJ whole genome shotgun (WGS) entry which is preliminary data.</text>
</comment>
<feature type="region of interest" description="Disordered" evidence="1">
    <location>
        <begin position="494"/>
        <end position="513"/>
    </location>
</feature>
<keyword evidence="2" id="KW-1133">Transmembrane helix</keyword>